<proteinExistence type="predicted"/>
<evidence type="ECO:0000313" key="2">
    <source>
        <dbReference type="Proteomes" id="UP000379480"/>
    </source>
</evidence>
<protein>
    <submittedName>
        <fullName evidence="1">Uncharacterized protein</fullName>
    </submittedName>
</protein>
<gene>
    <name evidence="1" type="ORF">PS723_05341</name>
</gene>
<dbReference type="AlphaFoldDB" id="A0A5E7F8H9"/>
<accession>A0A5E7F8H9</accession>
<organism evidence="1 2">
    <name type="scientific">Pseudomonas fluorescens</name>
    <dbReference type="NCBI Taxonomy" id="294"/>
    <lineage>
        <taxon>Bacteria</taxon>
        <taxon>Pseudomonadati</taxon>
        <taxon>Pseudomonadota</taxon>
        <taxon>Gammaproteobacteria</taxon>
        <taxon>Pseudomonadales</taxon>
        <taxon>Pseudomonadaceae</taxon>
        <taxon>Pseudomonas</taxon>
    </lineage>
</organism>
<evidence type="ECO:0000313" key="1">
    <source>
        <dbReference type="EMBL" id="VVO35560.1"/>
    </source>
</evidence>
<reference evidence="1 2" key="1">
    <citation type="submission" date="2019-09" db="EMBL/GenBank/DDBJ databases">
        <authorList>
            <person name="Chandra G."/>
            <person name="Truman W A."/>
        </authorList>
    </citation>
    <scope>NUCLEOTIDE SEQUENCE [LARGE SCALE GENOMIC DNA]</scope>
    <source>
        <strain evidence="1">PS723</strain>
    </source>
</reference>
<name>A0A5E7F8H9_PSEFL</name>
<sequence>MAEQFIQRVPLLRLVKPLAFFADDQLRDRLRVGWEAEGRLQLFSGHLAVAVVTLETLESNFAEPHVQYSTVRSSFFLQER</sequence>
<dbReference type="EMBL" id="CABVHY010000034">
    <property type="protein sequence ID" value="VVO35560.1"/>
    <property type="molecule type" value="Genomic_DNA"/>
</dbReference>
<dbReference type="Proteomes" id="UP000379480">
    <property type="component" value="Unassembled WGS sequence"/>
</dbReference>